<evidence type="ECO:0000313" key="2">
    <source>
        <dbReference type="Proteomes" id="UP000030392"/>
    </source>
</evidence>
<dbReference type="EMBL" id="JNAX01000010">
    <property type="protein sequence ID" value="KGG20949.1"/>
    <property type="molecule type" value="Genomic_DNA"/>
</dbReference>
<dbReference type="RefSeq" id="WP_275040726.1">
    <property type="nucleotide sequence ID" value="NZ_JNAX01000010.1"/>
</dbReference>
<comment type="caution">
    <text evidence="1">The sequence shown here is derived from an EMBL/GenBank/DDBJ whole genome shotgun (WGS) entry which is preliminary data.</text>
</comment>
<dbReference type="Proteomes" id="UP000030392">
    <property type="component" value="Unassembled WGS sequence"/>
</dbReference>
<evidence type="ECO:0000313" key="1">
    <source>
        <dbReference type="EMBL" id="KGG20949.1"/>
    </source>
</evidence>
<reference evidence="2" key="1">
    <citation type="journal article" date="2014" name="Sci. Data">
        <title>Genomes of diverse isolates of the marine cyanobacterium Prochlorococcus.</title>
        <authorList>
            <person name="Biller S."/>
            <person name="Berube P."/>
            <person name="Thompson J."/>
            <person name="Kelly L."/>
            <person name="Roggensack S."/>
            <person name="Awad L."/>
            <person name="Roache-Johnson K."/>
            <person name="Ding H."/>
            <person name="Giovannoni S.J."/>
            <person name="Moore L.R."/>
            <person name="Chisholm S.W."/>
        </authorList>
    </citation>
    <scope>NUCLEOTIDE SEQUENCE [LARGE SCALE GENOMIC DNA]</scope>
    <source>
        <strain evidence="2">PAC1</strain>
    </source>
</reference>
<organism evidence="1 2">
    <name type="scientific">Prochlorococcus marinus str. PAC1</name>
    <dbReference type="NCBI Taxonomy" id="59924"/>
    <lineage>
        <taxon>Bacteria</taxon>
        <taxon>Bacillati</taxon>
        <taxon>Cyanobacteriota</taxon>
        <taxon>Cyanophyceae</taxon>
        <taxon>Synechococcales</taxon>
        <taxon>Prochlorococcaceae</taxon>
        <taxon>Prochlorococcus</taxon>
    </lineage>
</organism>
<protein>
    <submittedName>
        <fullName evidence="1">Uncharacterized protein</fullName>
    </submittedName>
</protein>
<name>A0A0A2C8J8_PROMR</name>
<accession>A0A0A2C8J8</accession>
<sequence>MEKIENISSFLIIGIPSRGVYLYKLLAKHLEELSGQQIENGV</sequence>
<gene>
    <name evidence="1" type="ORF">EV03_0886</name>
</gene>
<proteinExistence type="predicted"/>
<dbReference type="AlphaFoldDB" id="A0A0A2C8J8"/>